<sequence>MEQHPSLLQTADCREVDAREQSQTPFCKERCHFAERTHVAQITSSERHGQSQAYALPEIPMIKLHRDLDPYDLIPSDVAPDLLLATAWQTISS</sequence>
<evidence type="ECO:0000313" key="1">
    <source>
        <dbReference type="EMBL" id="PCH36013.1"/>
    </source>
</evidence>
<organism evidence="1 2">
    <name type="scientific">Wolfiporia cocos (strain MD-104)</name>
    <name type="common">Brown rot fungus</name>
    <dbReference type="NCBI Taxonomy" id="742152"/>
    <lineage>
        <taxon>Eukaryota</taxon>
        <taxon>Fungi</taxon>
        <taxon>Dikarya</taxon>
        <taxon>Basidiomycota</taxon>
        <taxon>Agaricomycotina</taxon>
        <taxon>Agaricomycetes</taxon>
        <taxon>Polyporales</taxon>
        <taxon>Phaeolaceae</taxon>
        <taxon>Wolfiporia</taxon>
    </lineage>
</organism>
<protein>
    <submittedName>
        <fullName evidence="1">Uncharacterized protein</fullName>
    </submittedName>
</protein>
<accession>A0A2H3J8A8</accession>
<evidence type="ECO:0000313" key="2">
    <source>
        <dbReference type="Proteomes" id="UP000218811"/>
    </source>
</evidence>
<proteinExistence type="predicted"/>
<reference evidence="1 2" key="1">
    <citation type="journal article" date="2012" name="Science">
        <title>The Paleozoic origin of enzymatic lignin decomposition reconstructed from 31 fungal genomes.</title>
        <authorList>
            <person name="Floudas D."/>
            <person name="Binder M."/>
            <person name="Riley R."/>
            <person name="Barry K."/>
            <person name="Blanchette R.A."/>
            <person name="Henrissat B."/>
            <person name="Martinez A.T."/>
            <person name="Otillar R."/>
            <person name="Spatafora J.W."/>
            <person name="Yadav J.S."/>
            <person name="Aerts A."/>
            <person name="Benoit I."/>
            <person name="Boyd A."/>
            <person name="Carlson A."/>
            <person name="Copeland A."/>
            <person name="Coutinho P.M."/>
            <person name="de Vries R.P."/>
            <person name="Ferreira P."/>
            <person name="Findley K."/>
            <person name="Foster B."/>
            <person name="Gaskell J."/>
            <person name="Glotzer D."/>
            <person name="Gorecki P."/>
            <person name="Heitman J."/>
            <person name="Hesse C."/>
            <person name="Hori C."/>
            <person name="Igarashi K."/>
            <person name="Jurgens J.A."/>
            <person name="Kallen N."/>
            <person name="Kersten P."/>
            <person name="Kohler A."/>
            <person name="Kuees U."/>
            <person name="Kumar T.K.A."/>
            <person name="Kuo A."/>
            <person name="LaButti K."/>
            <person name="Larrondo L.F."/>
            <person name="Lindquist E."/>
            <person name="Ling A."/>
            <person name="Lombard V."/>
            <person name="Lucas S."/>
            <person name="Lundell T."/>
            <person name="Martin R."/>
            <person name="McLaughlin D.J."/>
            <person name="Morgenstern I."/>
            <person name="Morin E."/>
            <person name="Murat C."/>
            <person name="Nagy L.G."/>
            <person name="Nolan M."/>
            <person name="Ohm R.A."/>
            <person name="Patyshakuliyeva A."/>
            <person name="Rokas A."/>
            <person name="Ruiz-Duenas F.J."/>
            <person name="Sabat G."/>
            <person name="Salamov A."/>
            <person name="Samejima M."/>
            <person name="Schmutz J."/>
            <person name="Slot J.C."/>
            <person name="St John F."/>
            <person name="Stenlid J."/>
            <person name="Sun H."/>
            <person name="Sun S."/>
            <person name="Syed K."/>
            <person name="Tsang A."/>
            <person name="Wiebenga A."/>
            <person name="Young D."/>
            <person name="Pisabarro A."/>
            <person name="Eastwood D.C."/>
            <person name="Martin F."/>
            <person name="Cullen D."/>
            <person name="Grigoriev I.V."/>
            <person name="Hibbett D.S."/>
        </authorList>
    </citation>
    <scope>NUCLEOTIDE SEQUENCE [LARGE SCALE GENOMIC DNA]</scope>
    <source>
        <strain evidence="1 2">MD-104</strain>
    </source>
</reference>
<dbReference type="AlphaFoldDB" id="A0A2H3J8A8"/>
<gene>
    <name evidence="1" type="ORF">WOLCODRAFT_156732</name>
</gene>
<name>A0A2H3J8A8_WOLCO</name>
<dbReference type="Proteomes" id="UP000218811">
    <property type="component" value="Unassembled WGS sequence"/>
</dbReference>
<keyword evidence="2" id="KW-1185">Reference proteome</keyword>
<dbReference type="EMBL" id="KB467865">
    <property type="protein sequence ID" value="PCH36013.1"/>
    <property type="molecule type" value="Genomic_DNA"/>
</dbReference>